<keyword evidence="7 9" id="KW-0811">Translocation</keyword>
<dbReference type="GO" id="GO:0033281">
    <property type="term" value="C:TAT protein transport complex"/>
    <property type="evidence" value="ECO:0007669"/>
    <property type="project" value="UniProtKB-UniRule"/>
</dbReference>
<dbReference type="AlphaFoldDB" id="A0A1G7SLD4"/>
<evidence type="ECO:0000256" key="2">
    <source>
        <dbReference type="ARBA" id="ARBA00022448"/>
    </source>
</evidence>
<keyword evidence="12" id="KW-1185">Reference proteome</keyword>
<dbReference type="PANTHER" id="PTHR42982">
    <property type="entry name" value="SEC-INDEPENDENT PROTEIN TRANSLOCASE PROTEIN TATA"/>
    <property type="match status" value="1"/>
</dbReference>
<comment type="function">
    <text evidence="9">Part of the twin-arginine translocation (Tat) system that transports large folded proteins containing a characteristic twin-arginine motif in their signal peptide across membranes. TatA could form the protein-conducting channel of the Tat system.</text>
</comment>
<accession>A0A1G7SLD4</accession>
<keyword evidence="5 9" id="KW-0653">Protein transport</keyword>
<feature type="transmembrane region" description="Helical" evidence="9">
    <location>
        <begin position="6"/>
        <end position="23"/>
    </location>
</feature>
<keyword evidence="8 9" id="KW-0472">Membrane</keyword>
<dbReference type="GO" id="GO:0008320">
    <property type="term" value="F:protein transmembrane transporter activity"/>
    <property type="evidence" value="ECO:0007669"/>
    <property type="project" value="UniProtKB-UniRule"/>
</dbReference>
<dbReference type="EMBL" id="FNCS01000001">
    <property type="protein sequence ID" value="SDG23788.1"/>
    <property type="molecule type" value="Genomic_DNA"/>
</dbReference>
<name>A0A1G7SLD4_9HYPH</name>
<comment type="subunit">
    <text evidence="9">The Tat system comprises two distinct complexes: a TatABC complex, containing multiple copies of TatA, TatB and TatC subunits, and a separate TatA complex, containing only TatA subunits. Substrates initially bind to the TatABC complex, which probably triggers association of the separate TatA complex to form the active translocon.</text>
</comment>
<dbReference type="RefSeq" id="WP_090592070.1">
    <property type="nucleotide sequence ID" value="NZ_FNCS01000001.1"/>
</dbReference>
<evidence type="ECO:0000256" key="10">
    <source>
        <dbReference type="SAM" id="MobiDB-lite"/>
    </source>
</evidence>
<dbReference type="Gene3D" id="1.20.5.3310">
    <property type="match status" value="1"/>
</dbReference>
<dbReference type="InterPro" id="IPR003369">
    <property type="entry name" value="TatA/B/E"/>
</dbReference>
<reference evidence="11 12" key="1">
    <citation type="submission" date="2016-10" db="EMBL/GenBank/DDBJ databases">
        <authorList>
            <person name="de Groot N.N."/>
        </authorList>
    </citation>
    <scope>NUCLEOTIDE SEQUENCE [LARGE SCALE GENOMIC DNA]</scope>
    <source>
        <strain evidence="11 12">CGMCC 1.10267</strain>
    </source>
</reference>
<dbReference type="HAMAP" id="MF_00236">
    <property type="entry name" value="TatA_E"/>
    <property type="match status" value="1"/>
</dbReference>
<evidence type="ECO:0000256" key="5">
    <source>
        <dbReference type="ARBA" id="ARBA00022927"/>
    </source>
</evidence>
<evidence type="ECO:0000256" key="9">
    <source>
        <dbReference type="HAMAP-Rule" id="MF_00236"/>
    </source>
</evidence>
<protein>
    <recommendedName>
        <fullName evidence="9">Sec-independent protein translocase protein TatA</fullName>
    </recommendedName>
</protein>
<dbReference type="NCBIfam" id="TIGR01411">
    <property type="entry name" value="tatAE"/>
    <property type="match status" value="1"/>
</dbReference>
<evidence type="ECO:0000256" key="3">
    <source>
        <dbReference type="ARBA" id="ARBA00022475"/>
    </source>
</evidence>
<feature type="region of interest" description="Disordered" evidence="10">
    <location>
        <begin position="42"/>
        <end position="62"/>
    </location>
</feature>
<dbReference type="STRING" id="440168.SAMN04487974_101581"/>
<comment type="subcellular location">
    <subcellularLocation>
        <location evidence="1 9">Cell membrane</location>
        <topology evidence="1 9">Single-pass membrane protein</topology>
    </subcellularLocation>
</comment>
<evidence type="ECO:0000313" key="11">
    <source>
        <dbReference type="EMBL" id="SDG23788.1"/>
    </source>
</evidence>
<comment type="similarity">
    <text evidence="9">Belongs to the TatA/E family.</text>
</comment>
<evidence type="ECO:0000256" key="7">
    <source>
        <dbReference type="ARBA" id="ARBA00023010"/>
    </source>
</evidence>
<dbReference type="PANTHER" id="PTHR42982:SF1">
    <property type="entry name" value="SEC-INDEPENDENT PROTEIN TRANSLOCASE PROTEIN TATA"/>
    <property type="match status" value="1"/>
</dbReference>
<evidence type="ECO:0000256" key="4">
    <source>
        <dbReference type="ARBA" id="ARBA00022692"/>
    </source>
</evidence>
<sequence length="62" mass="6667">MGAFSLSHWLIVLAVVVIVFGPGRIKGLMGDLGTGIKSFRQGLADDEPAPQPIPVEVRKDEH</sequence>
<organism evidence="11 12">
    <name type="scientific">Pelagibacterium luteolum</name>
    <dbReference type="NCBI Taxonomy" id="440168"/>
    <lineage>
        <taxon>Bacteria</taxon>
        <taxon>Pseudomonadati</taxon>
        <taxon>Pseudomonadota</taxon>
        <taxon>Alphaproteobacteria</taxon>
        <taxon>Hyphomicrobiales</taxon>
        <taxon>Devosiaceae</taxon>
        <taxon>Pelagibacterium</taxon>
    </lineage>
</organism>
<dbReference type="GO" id="GO:0043953">
    <property type="term" value="P:protein transport by the Tat complex"/>
    <property type="evidence" value="ECO:0007669"/>
    <property type="project" value="UniProtKB-UniRule"/>
</dbReference>
<evidence type="ECO:0000256" key="1">
    <source>
        <dbReference type="ARBA" id="ARBA00004162"/>
    </source>
</evidence>
<keyword evidence="6 9" id="KW-1133">Transmembrane helix</keyword>
<dbReference type="InterPro" id="IPR006312">
    <property type="entry name" value="TatA/E"/>
</dbReference>
<evidence type="ECO:0000256" key="8">
    <source>
        <dbReference type="ARBA" id="ARBA00023136"/>
    </source>
</evidence>
<keyword evidence="3 9" id="KW-1003">Cell membrane</keyword>
<evidence type="ECO:0000256" key="6">
    <source>
        <dbReference type="ARBA" id="ARBA00022989"/>
    </source>
</evidence>
<gene>
    <name evidence="9" type="primary">tatA</name>
    <name evidence="11" type="ORF">SAMN04487974_101581</name>
</gene>
<keyword evidence="2 9" id="KW-0813">Transport</keyword>
<dbReference type="Proteomes" id="UP000199495">
    <property type="component" value="Unassembled WGS sequence"/>
</dbReference>
<keyword evidence="4 9" id="KW-0812">Transmembrane</keyword>
<proteinExistence type="inferred from homology"/>
<evidence type="ECO:0000313" key="12">
    <source>
        <dbReference type="Proteomes" id="UP000199495"/>
    </source>
</evidence>
<dbReference type="OrthoDB" id="7161179at2"/>
<dbReference type="Pfam" id="PF02416">
    <property type="entry name" value="TatA_B_E"/>
    <property type="match status" value="1"/>
</dbReference>